<evidence type="ECO:0000259" key="1">
    <source>
        <dbReference type="PROSITE" id="PS51186"/>
    </source>
</evidence>
<keyword evidence="3" id="KW-1185">Reference proteome</keyword>
<organism evidence="2 3">
    <name type="scientific">Niabella ginsenosidivorans</name>
    <dbReference type="NCBI Taxonomy" id="1176587"/>
    <lineage>
        <taxon>Bacteria</taxon>
        <taxon>Pseudomonadati</taxon>
        <taxon>Bacteroidota</taxon>
        <taxon>Chitinophagia</taxon>
        <taxon>Chitinophagales</taxon>
        <taxon>Chitinophagaceae</taxon>
        <taxon>Niabella</taxon>
    </lineage>
</organism>
<dbReference type="InterPro" id="IPR000182">
    <property type="entry name" value="GNAT_dom"/>
</dbReference>
<evidence type="ECO:0000313" key="3">
    <source>
        <dbReference type="Proteomes" id="UP000077667"/>
    </source>
</evidence>
<dbReference type="PANTHER" id="PTHR43610">
    <property type="entry name" value="BLL6696 PROTEIN"/>
    <property type="match status" value="1"/>
</dbReference>
<name>A0A1A9I8I4_9BACT</name>
<dbReference type="STRING" id="1176587.A8C56_01930"/>
<dbReference type="Gene3D" id="3.40.630.30">
    <property type="match status" value="1"/>
</dbReference>
<accession>A0A1A9I8I4</accession>
<evidence type="ECO:0000313" key="2">
    <source>
        <dbReference type="EMBL" id="ANH83645.1"/>
    </source>
</evidence>
<feature type="domain" description="N-acetyltransferase" evidence="1">
    <location>
        <begin position="14"/>
        <end position="172"/>
    </location>
</feature>
<reference evidence="2 3" key="1">
    <citation type="submission" date="2016-05" db="EMBL/GenBank/DDBJ databases">
        <title>Niabella ginsenosidivorans BS26 whole genome sequencing.</title>
        <authorList>
            <person name="Im W.T."/>
            <person name="Siddiqi M.Z."/>
        </authorList>
    </citation>
    <scope>NUCLEOTIDE SEQUENCE [LARGE SCALE GENOMIC DNA]</scope>
    <source>
        <strain evidence="2 3">BS26</strain>
    </source>
</reference>
<dbReference type="PROSITE" id="PS51186">
    <property type="entry name" value="GNAT"/>
    <property type="match status" value="1"/>
</dbReference>
<protein>
    <submittedName>
        <fullName evidence="2">Acetyltransferase</fullName>
    </submittedName>
</protein>
<dbReference type="KEGG" id="nia:A8C56_01930"/>
<sequence length="172" mass="20074">MPFSIQPVLENEVVKLVPLKETDFERLYAVASDPKVWEMHPNKNRYEPEVFRAFFEGAIESGGAFLIFDKLSGELAGSSRFYNYSAEENSIFIGYTFYAVKCWGTGFNTQVKHLMLDYIFQFVNTVYFHIGAENYRSQKAIEKLNAVKIKEEWVTYQGEPDRLNFVYKISRE</sequence>
<dbReference type="AlphaFoldDB" id="A0A1A9I8I4"/>
<dbReference type="PANTHER" id="PTHR43610:SF1">
    <property type="entry name" value="N-ACETYLTRANSFERASE DOMAIN-CONTAINING PROTEIN"/>
    <property type="match status" value="1"/>
</dbReference>
<dbReference type="EMBL" id="CP015772">
    <property type="protein sequence ID" value="ANH83645.1"/>
    <property type="molecule type" value="Genomic_DNA"/>
</dbReference>
<dbReference type="Proteomes" id="UP000077667">
    <property type="component" value="Chromosome"/>
</dbReference>
<dbReference type="GO" id="GO:0016747">
    <property type="term" value="F:acyltransferase activity, transferring groups other than amino-acyl groups"/>
    <property type="evidence" value="ECO:0007669"/>
    <property type="project" value="InterPro"/>
</dbReference>
<dbReference type="SUPFAM" id="SSF55729">
    <property type="entry name" value="Acyl-CoA N-acyltransferases (Nat)"/>
    <property type="match status" value="1"/>
</dbReference>
<proteinExistence type="predicted"/>
<dbReference type="Pfam" id="PF13302">
    <property type="entry name" value="Acetyltransf_3"/>
    <property type="match status" value="1"/>
</dbReference>
<keyword evidence="2" id="KW-0808">Transferase</keyword>
<dbReference type="InterPro" id="IPR016181">
    <property type="entry name" value="Acyl_CoA_acyltransferase"/>
</dbReference>
<gene>
    <name evidence="2" type="ORF">A8C56_01930</name>
</gene>